<evidence type="ECO:0000313" key="1">
    <source>
        <dbReference type="EMBL" id="QQO84280.1"/>
    </source>
</evidence>
<dbReference type="AlphaFoldDB" id="A0A7T8EDD7"/>
<accession>A0A7T8EDD7</accession>
<proteinExistence type="predicted"/>
<gene>
    <name evidence="1" type="ORF">D7032_14070</name>
</gene>
<sequence length="64" mass="7320">MQCIASVRECRADPGHEGQFLADLDYRVIQDADIELLVKASLSVQQKQLKRRKASQDPNWHEPS</sequence>
<reference evidence="1" key="1">
    <citation type="submission" date="2018-09" db="EMBL/GenBank/DDBJ databases">
        <title>Genome sequencing and analysis.</title>
        <authorList>
            <person name="Huang Y.-T."/>
        </authorList>
    </citation>
    <scope>NUCLEOTIDE SEQUENCE</scope>
    <source>
        <strain evidence="1">HIDE</strain>
    </source>
</reference>
<dbReference type="EMBL" id="CP032664">
    <property type="protein sequence ID" value="QQO84280.1"/>
    <property type="molecule type" value="Genomic_DNA"/>
</dbReference>
<name>A0A7T8EDD7_9GAMM</name>
<protein>
    <submittedName>
        <fullName evidence="1">Uncharacterized protein</fullName>
    </submittedName>
</protein>
<organism evidence="1">
    <name type="scientific">Shewanella algae</name>
    <dbReference type="NCBI Taxonomy" id="38313"/>
    <lineage>
        <taxon>Bacteria</taxon>
        <taxon>Pseudomonadati</taxon>
        <taxon>Pseudomonadota</taxon>
        <taxon>Gammaproteobacteria</taxon>
        <taxon>Alteromonadales</taxon>
        <taxon>Shewanellaceae</taxon>
        <taxon>Shewanella</taxon>
    </lineage>
</organism>